<name>A0A837GEA2_9VIBR</name>
<sequence>MKRLIYLLPFMVVPAQAGEFDPSPYAKQGCPADFFTQKASVFNAVTICATNQVPIDKLRHAANVAAQWLDNDQDGQVDQTGIVNELQGNRATLVMSARGFSDQAFEQMDIDGIVGQDLSAEETNPDADRDASQEEIHHLILNAGWQGLFPNVFSDQSSQQSELYRQWQTAEQKGYYFYDDPTCDDACKVTEFFYLATAAYSGSQADLFSDEMRLKTRKALSDKLPDTVAIMESESYHYPNHIWPDGHYKHQNNIHIE</sequence>
<reference evidence="1" key="1">
    <citation type="journal article" date="2015" name="BMC Genomics">
        <title>Genome mining reveals unlocked bioactive potential of marine Gram-negative bacteria.</title>
        <authorList>
            <person name="Machado H."/>
            <person name="Sonnenschein E.C."/>
            <person name="Melchiorsen J."/>
            <person name="Gram L."/>
        </authorList>
    </citation>
    <scope>NUCLEOTIDE SEQUENCE</scope>
    <source>
        <strain evidence="1">S2052</strain>
    </source>
</reference>
<dbReference type="AlphaFoldDB" id="A0A837GEA2"/>
<comment type="caution">
    <text evidence="1">The sequence shown here is derived from an EMBL/GenBank/DDBJ whole genome shotgun (WGS) entry which is preliminary data.</text>
</comment>
<protein>
    <submittedName>
        <fullName evidence="1">Uncharacterized protein</fullName>
    </submittedName>
</protein>
<dbReference type="RefSeq" id="WP_045984990.1">
    <property type="nucleotide sequence ID" value="NZ_CP063051.1"/>
</dbReference>
<dbReference type="EMBL" id="JXXR01000001">
    <property type="protein sequence ID" value="KJY78143.1"/>
    <property type="molecule type" value="Genomic_DNA"/>
</dbReference>
<proteinExistence type="predicted"/>
<evidence type="ECO:0000313" key="1">
    <source>
        <dbReference type="EMBL" id="KJY78143.1"/>
    </source>
</evidence>
<accession>A0A837GEA2</accession>
<organism evidence="1">
    <name type="scientific">Vibrio coralliilyticus</name>
    <dbReference type="NCBI Taxonomy" id="190893"/>
    <lineage>
        <taxon>Bacteria</taxon>
        <taxon>Pseudomonadati</taxon>
        <taxon>Pseudomonadota</taxon>
        <taxon>Gammaproteobacteria</taxon>
        <taxon>Vibrionales</taxon>
        <taxon>Vibrionaceae</taxon>
        <taxon>Vibrio</taxon>
    </lineage>
</organism>
<gene>
    <name evidence="1" type="ORF">TW71_03720</name>
</gene>